<sequence length="774" mass="85212">MKIKTILTGLATTAAILAASTHVDARNPKLRANNIDAIIKTMTLEEKVDLIVGARMYHQDPDAAPHIKESWKVIPGAAGRINPVPRVGIPCVVLSDGPAGCGILPVEGEENYFCTHFPIETLLASTWDVDLVRNVGQVIGNEAKEYGVDVLLAPAINIHRHPLCGRNFEYFSEDPLLTGKMAVAYVDGVQSNDIGTSVKHFAVNNQETNRMNNSAIVSPRALREIYLKAFEIVVKESQPWTIMSSYNRINDVYTSESPELLTTILREEWGYKGTVMTDWWGGADGAAQMIAGNDMLEPGTKEQAAHIIEGVKNGTLDEAVVDCNVRRILELVVKTPRFKGYKYGNNPDMKAHASVTRQSATEGMVLLKNDNRALPLSSQDKNIALFGVVSYNFFSGGTGSGDINRPYVVSLLDGLKNQNITVDENIKALYQSHNKPQEQGEQKRIGEMPMDTAVIKYAAGSNDMAIITLGRISGEYVDRVSSDFFLSETERELVKNVTRIFHAANKKVVVVLNVGGVIETDSWKDIPDAILLSWQAGQEGGNSVADILTGHANPSGKLPMTFPVTLSDHRSSLNFPIDQKIDRRWSVKTGLTHKVKNVDYTLYDEGIYVGYRWFDTQKLQVSYPFGYGLSYTTFEYGKPSVENSQGKVTIRVSVKNTGRKAGKEVVQLYVEAPAGKLDKPVHELKAFGKTRLLKPGESQVVTLTVHTDDLASFDEEQNAWVTDGGKYKFVVAASSRDLRGSVTADVSPSVRKVNDVLRMPAAFKKQQQLPSDSQ</sequence>
<dbReference type="SUPFAM" id="SSF51445">
    <property type="entry name" value="(Trans)glycosidases"/>
    <property type="match status" value="1"/>
</dbReference>
<dbReference type="InterPro" id="IPR036962">
    <property type="entry name" value="Glyco_hydro_3_N_sf"/>
</dbReference>
<dbReference type="FunFam" id="2.60.40.10:FF:000495">
    <property type="entry name" value="Periplasmic beta-glucosidase"/>
    <property type="match status" value="1"/>
</dbReference>
<dbReference type="Pfam" id="PF01915">
    <property type="entry name" value="Glyco_hydro_3_C"/>
    <property type="match status" value="1"/>
</dbReference>
<dbReference type="GO" id="GO:0005975">
    <property type="term" value="P:carbohydrate metabolic process"/>
    <property type="evidence" value="ECO:0007669"/>
    <property type="project" value="InterPro"/>
</dbReference>
<organism evidence="7 8">
    <name type="scientific">Bacteroides muris</name>
    <name type="common">ex Fokt et al. 2023</name>
    <dbReference type="NCBI Taxonomy" id="2937417"/>
    <lineage>
        <taxon>Bacteria</taxon>
        <taxon>Pseudomonadati</taxon>
        <taxon>Bacteroidota</taxon>
        <taxon>Bacteroidia</taxon>
        <taxon>Bacteroidales</taxon>
        <taxon>Bacteroidaceae</taxon>
        <taxon>Bacteroides</taxon>
    </lineage>
</organism>
<feature type="domain" description="Fibronectin type III-like" evidence="6">
    <location>
        <begin position="664"/>
        <end position="735"/>
    </location>
</feature>
<dbReference type="InterPro" id="IPR017853">
    <property type="entry name" value="GH"/>
</dbReference>
<dbReference type="RefSeq" id="WP_257939638.1">
    <property type="nucleotide sequence ID" value="NZ_JAMZEE010000002.1"/>
</dbReference>
<dbReference type="SMART" id="SM01217">
    <property type="entry name" value="Fn3_like"/>
    <property type="match status" value="1"/>
</dbReference>
<evidence type="ECO:0000256" key="1">
    <source>
        <dbReference type="ARBA" id="ARBA00005336"/>
    </source>
</evidence>
<evidence type="ECO:0000313" key="7">
    <source>
        <dbReference type="EMBL" id="MCR6506771.1"/>
    </source>
</evidence>
<dbReference type="InterPro" id="IPR002772">
    <property type="entry name" value="Glyco_hydro_3_C"/>
</dbReference>
<keyword evidence="5" id="KW-0732">Signal</keyword>
<dbReference type="PANTHER" id="PTHR42715:SF10">
    <property type="entry name" value="BETA-GLUCOSIDASE"/>
    <property type="match status" value="1"/>
</dbReference>
<evidence type="ECO:0000256" key="5">
    <source>
        <dbReference type="SAM" id="SignalP"/>
    </source>
</evidence>
<dbReference type="GO" id="GO:0008422">
    <property type="term" value="F:beta-glucosidase activity"/>
    <property type="evidence" value="ECO:0007669"/>
    <property type="project" value="UniProtKB-ARBA"/>
</dbReference>
<dbReference type="InterPro" id="IPR019800">
    <property type="entry name" value="Glyco_hydro_3_AS"/>
</dbReference>
<keyword evidence="3" id="KW-0119">Carbohydrate metabolism</keyword>
<protein>
    <submittedName>
        <fullName evidence="7">Glycoside hydrolase family 3 C-terminal domain-containing protein</fullName>
    </submittedName>
</protein>
<dbReference type="Pfam" id="PF00933">
    <property type="entry name" value="Glyco_hydro_3"/>
    <property type="match status" value="1"/>
</dbReference>
<dbReference type="PROSITE" id="PS00775">
    <property type="entry name" value="GLYCOSYL_HYDROL_F3"/>
    <property type="match status" value="1"/>
</dbReference>
<evidence type="ECO:0000256" key="2">
    <source>
        <dbReference type="ARBA" id="ARBA00022801"/>
    </source>
</evidence>
<dbReference type="InterPro" id="IPR050288">
    <property type="entry name" value="Cellulose_deg_GH3"/>
</dbReference>
<dbReference type="EMBL" id="JAMZEE010000002">
    <property type="protein sequence ID" value="MCR6506771.1"/>
    <property type="molecule type" value="Genomic_DNA"/>
</dbReference>
<dbReference type="InterPro" id="IPR036881">
    <property type="entry name" value="Glyco_hydro_3_C_sf"/>
</dbReference>
<accession>A0A9X2NX81</accession>
<evidence type="ECO:0000256" key="3">
    <source>
        <dbReference type="ARBA" id="ARBA00023277"/>
    </source>
</evidence>
<dbReference type="InterPro" id="IPR013783">
    <property type="entry name" value="Ig-like_fold"/>
</dbReference>
<dbReference type="PRINTS" id="PR00133">
    <property type="entry name" value="GLHYDRLASE3"/>
</dbReference>
<dbReference type="Proteomes" id="UP001143810">
    <property type="component" value="Unassembled WGS sequence"/>
</dbReference>
<dbReference type="Gene3D" id="3.40.50.1700">
    <property type="entry name" value="Glycoside hydrolase family 3 C-terminal domain"/>
    <property type="match status" value="1"/>
</dbReference>
<feature type="chain" id="PRO_5040843943" evidence="5">
    <location>
        <begin position="26"/>
        <end position="774"/>
    </location>
</feature>
<keyword evidence="2 4" id="KW-0378">Hydrolase</keyword>
<name>A0A9X2NX81_9BACE</name>
<keyword evidence="4" id="KW-0326">Glycosidase</keyword>
<feature type="signal peptide" evidence="5">
    <location>
        <begin position="1"/>
        <end position="25"/>
    </location>
</feature>
<reference evidence="7" key="1">
    <citation type="journal article" date="2022" name="Arch. Microbiol.">
        <title>Bacteroides muris sp. nov. isolated from the cecum of wild-derived house mice.</title>
        <authorList>
            <person name="Fokt H."/>
            <person name="Unni R."/>
            <person name="Repnik U."/>
            <person name="Schmitz R.A."/>
            <person name="Bramkamp M."/>
            <person name="Baines J.F."/>
            <person name="Unterweger D."/>
        </authorList>
    </citation>
    <scope>NUCLEOTIDE SEQUENCE</scope>
    <source>
        <strain evidence="7">KH569_7</strain>
    </source>
</reference>
<evidence type="ECO:0000313" key="8">
    <source>
        <dbReference type="Proteomes" id="UP001143810"/>
    </source>
</evidence>
<comment type="caution">
    <text evidence="7">The sequence shown here is derived from an EMBL/GenBank/DDBJ whole genome shotgun (WGS) entry which is preliminary data.</text>
</comment>
<gene>
    <name evidence="7" type="ORF">M1B78_00945</name>
</gene>
<dbReference type="SUPFAM" id="SSF52279">
    <property type="entry name" value="Beta-D-glucan exohydrolase, C-terminal domain"/>
    <property type="match status" value="1"/>
</dbReference>
<evidence type="ECO:0000259" key="6">
    <source>
        <dbReference type="SMART" id="SM01217"/>
    </source>
</evidence>
<dbReference type="Gene3D" id="3.20.20.300">
    <property type="entry name" value="Glycoside hydrolase, family 3, N-terminal domain"/>
    <property type="match status" value="1"/>
</dbReference>
<dbReference type="AlphaFoldDB" id="A0A9X2NX81"/>
<proteinExistence type="inferred from homology"/>
<dbReference type="PANTHER" id="PTHR42715">
    <property type="entry name" value="BETA-GLUCOSIDASE"/>
    <property type="match status" value="1"/>
</dbReference>
<dbReference type="InterPro" id="IPR026891">
    <property type="entry name" value="Fn3-like"/>
</dbReference>
<dbReference type="Pfam" id="PF14310">
    <property type="entry name" value="Fn3-like"/>
    <property type="match status" value="1"/>
</dbReference>
<evidence type="ECO:0000256" key="4">
    <source>
        <dbReference type="RuleBase" id="RU361161"/>
    </source>
</evidence>
<dbReference type="Gene3D" id="2.60.40.10">
    <property type="entry name" value="Immunoglobulins"/>
    <property type="match status" value="1"/>
</dbReference>
<dbReference type="InterPro" id="IPR001764">
    <property type="entry name" value="Glyco_hydro_3_N"/>
</dbReference>
<comment type="similarity">
    <text evidence="1 4">Belongs to the glycosyl hydrolase 3 family.</text>
</comment>
<reference evidence="7" key="2">
    <citation type="submission" date="2022-04" db="EMBL/GenBank/DDBJ databases">
        <authorList>
            <person name="Fokt H."/>
            <person name="Baines J."/>
        </authorList>
    </citation>
    <scope>NUCLEOTIDE SEQUENCE</scope>
    <source>
        <strain evidence="7">KH569_7</strain>
    </source>
</reference>